<dbReference type="Proteomes" id="UP001497382">
    <property type="component" value="Unassembled WGS sequence"/>
</dbReference>
<reference evidence="1 2" key="1">
    <citation type="submission" date="2024-04" db="EMBL/GenBank/DDBJ databases">
        <authorList>
            <person name="Rising A."/>
            <person name="Reimegard J."/>
            <person name="Sonavane S."/>
            <person name="Akerstrom W."/>
            <person name="Nylinder S."/>
            <person name="Hedman E."/>
            <person name="Kallberg Y."/>
        </authorList>
    </citation>
    <scope>NUCLEOTIDE SEQUENCE [LARGE SCALE GENOMIC DNA]</scope>
</reference>
<evidence type="ECO:0000313" key="1">
    <source>
        <dbReference type="EMBL" id="CAL1298736.1"/>
    </source>
</evidence>
<dbReference type="AlphaFoldDB" id="A0AAV2BR19"/>
<proteinExistence type="predicted"/>
<organism evidence="1 2">
    <name type="scientific">Larinioides sclopetarius</name>
    <dbReference type="NCBI Taxonomy" id="280406"/>
    <lineage>
        <taxon>Eukaryota</taxon>
        <taxon>Metazoa</taxon>
        <taxon>Ecdysozoa</taxon>
        <taxon>Arthropoda</taxon>
        <taxon>Chelicerata</taxon>
        <taxon>Arachnida</taxon>
        <taxon>Araneae</taxon>
        <taxon>Araneomorphae</taxon>
        <taxon>Entelegynae</taxon>
        <taxon>Araneoidea</taxon>
        <taxon>Araneidae</taxon>
        <taxon>Larinioides</taxon>
    </lineage>
</organism>
<dbReference type="EMBL" id="CAXIEN010000472">
    <property type="protein sequence ID" value="CAL1298736.1"/>
    <property type="molecule type" value="Genomic_DNA"/>
</dbReference>
<protein>
    <recommendedName>
        <fullName evidence="3">Apolipoprotein L3</fullName>
    </recommendedName>
</protein>
<sequence>MASSKLERRLYPVKEQFFSEDDVYKTECLLRNLNYSESKAASQYESWVEQRKKSIETIGYLEKKLENLHRACNVAHGVGAAMEIVGGVAMIAGTILTAFGHKNVGEFLTKKVSPTTGVTGMATTMSSSMAEIGLTHKTMNEAKIVLEKDEACTKMLVENLENFKKIDSYLRRIFNCSVFSNVFIDVVRLCQEGISLLDVASTETSKLDKVLDELKCKASKGANISECTKKAIRNVYTTLKTISTNPKLRKAVWNICDIIQESPSAVEFIKMGLRISLQICDIPFIEILANLVGVGLLKATAGVMATKCLFGSVIVAINALSVISAVRDAQEGTSKYSKMLKDLKQALAMELDIVRNNHSKLL</sequence>
<name>A0AAV2BR19_9ARAC</name>
<gene>
    <name evidence="1" type="ORF">LARSCL_LOCUS20964</name>
</gene>
<comment type="caution">
    <text evidence="1">The sequence shown here is derived from an EMBL/GenBank/DDBJ whole genome shotgun (WGS) entry which is preliminary data.</text>
</comment>
<evidence type="ECO:0000313" key="2">
    <source>
        <dbReference type="Proteomes" id="UP001497382"/>
    </source>
</evidence>
<accession>A0AAV2BR19</accession>
<evidence type="ECO:0008006" key="3">
    <source>
        <dbReference type="Google" id="ProtNLM"/>
    </source>
</evidence>
<keyword evidence="2" id="KW-1185">Reference proteome</keyword>